<gene>
    <name evidence="2" type="ORF">VNO77_18839</name>
</gene>
<reference evidence="2 3" key="1">
    <citation type="submission" date="2024-01" db="EMBL/GenBank/DDBJ databases">
        <title>The genomes of 5 underutilized Papilionoideae crops provide insights into root nodulation and disease resistanc.</title>
        <authorList>
            <person name="Jiang F."/>
        </authorList>
    </citation>
    <scope>NUCLEOTIDE SEQUENCE [LARGE SCALE GENOMIC DNA]</scope>
    <source>
        <strain evidence="2">LVBAO_FW01</strain>
        <tissue evidence="2">Leaves</tissue>
    </source>
</reference>
<accession>A0AAN9LLN7</accession>
<dbReference type="Proteomes" id="UP001367508">
    <property type="component" value="Unassembled WGS sequence"/>
</dbReference>
<feature type="region of interest" description="Disordered" evidence="1">
    <location>
        <begin position="1"/>
        <end position="27"/>
    </location>
</feature>
<proteinExistence type="predicted"/>
<sequence>MYTKHGWGRIVSDASRGSSDRSTPPATFSSIQLSLRVNEALPESGFHLRSVAKVPSRSSRRELVSSRVGVLFPWSLPSLESTSFASEVSAQWMEIDAFGPRP</sequence>
<name>A0AAN9LLN7_CANGL</name>
<evidence type="ECO:0000256" key="1">
    <source>
        <dbReference type="SAM" id="MobiDB-lite"/>
    </source>
</evidence>
<dbReference type="EMBL" id="JAYMYQ010000004">
    <property type="protein sequence ID" value="KAK7338236.1"/>
    <property type="molecule type" value="Genomic_DNA"/>
</dbReference>
<dbReference type="AlphaFoldDB" id="A0AAN9LLN7"/>
<keyword evidence="3" id="KW-1185">Reference proteome</keyword>
<evidence type="ECO:0000313" key="2">
    <source>
        <dbReference type="EMBL" id="KAK7338236.1"/>
    </source>
</evidence>
<protein>
    <submittedName>
        <fullName evidence="2">Uncharacterized protein</fullName>
    </submittedName>
</protein>
<comment type="caution">
    <text evidence="2">The sequence shown here is derived from an EMBL/GenBank/DDBJ whole genome shotgun (WGS) entry which is preliminary data.</text>
</comment>
<evidence type="ECO:0000313" key="3">
    <source>
        <dbReference type="Proteomes" id="UP001367508"/>
    </source>
</evidence>
<feature type="compositionally biased region" description="Polar residues" evidence="1">
    <location>
        <begin position="15"/>
        <end position="27"/>
    </location>
</feature>
<organism evidence="2 3">
    <name type="scientific">Canavalia gladiata</name>
    <name type="common">Sword bean</name>
    <name type="synonym">Dolichos gladiatus</name>
    <dbReference type="NCBI Taxonomy" id="3824"/>
    <lineage>
        <taxon>Eukaryota</taxon>
        <taxon>Viridiplantae</taxon>
        <taxon>Streptophyta</taxon>
        <taxon>Embryophyta</taxon>
        <taxon>Tracheophyta</taxon>
        <taxon>Spermatophyta</taxon>
        <taxon>Magnoliopsida</taxon>
        <taxon>eudicotyledons</taxon>
        <taxon>Gunneridae</taxon>
        <taxon>Pentapetalae</taxon>
        <taxon>rosids</taxon>
        <taxon>fabids</taxon>
        <taxon>Fabales</taxon>
        <taxon>Fabaceae</taxon>
        <taxon>Papilionoideae</taxon>
        <taxon>50 kb inversion clade</taxon>
        <taxon>NPAAA clade</taxon>
        <taxon>indigoferoid/millettioid clade</taxon>
        <taxon>Phaseoleae</taxon>
        <taxon>Canavalia</taxon>
    </lineage>
</organism>